<protein>
    <submittedName>
        <fullName evidence="2">Uncharacterized protein</fullName>
    </submittedName>
</protein>
<dbReference type="Proteomes" id="UP000006753">
    <property type="component" value="Unassembled WGS sequence"/>
</dbReference>
<evidence type="ECO:0000256" key="1">
    <source>
        <dbReference type="SAM" id="MobiDB-lite"/>
    </source>
</evidence>
<dbReference type="InParanoid" id="K1WGE2"/>
<dbReference type="HOGENOM" id="CLU_1034693_0_0_1"/>
<dbReference type="EMBL" id="JH921477">
    <property type="protein sequence ID" value="EKD11936.1"/>
    <property type="molecule type" value="Genomic_DNA"/>
</dbReference>
<gene>
    <name evidence="2" type="ORF">MBM_09906</name>
</gene>
<reference evidence="2 3" key="1">
    <citation type="journal article" date="2012" name="BMC Genomics">
        <title>Sequencing the genome of Marssonina brunnea reveals fungus-poplar co-evolution.</title>
        <authorList>
            <person name="Zhu S."/>
            <person name="Cao Y.-Z."/>
            <person name="Jiang C."/>
            <person name="Tan B.-Y."/>
            <person name="Wang Z."/>
            <person name="Feng S."/>
            <person name="Zhang L."/>
            <person name="Su X.-H."/>
            <person name="Brejova B."/>
            <person name="Vinar T."/>
            <person name="Xu M."/>
            <person name="Wang M.-X."/>
            <person name="Zhang S.-G."/>
            <person name="Huang M.-R."/>
            <person name="Wu R."/>
            <person name="Zhou Y."/>
        </authorList>
    </citation>
    <scope>NUCLEOTIDE SEQUENCE [LARGE SCALE GENOMIC DNA]</scope>
    <source>
        <strain evidence="2 3">MB_m1</strain>
    </source>
</reference>
<dbReference type="AlphaFoldDB" id="K1WGE2"/>
<proteinExistence type="predicted"/>
<sequence>MGEGKSDSLRQSKETCLLVSDLPSPGDCLDSASFWNLPVTEKDAHLRKKKKKSQFWIWLSCRRWEERRTETRSLGSRALLPRESLDDDESKHNLQQARQLGEKAEEVAEVKLDDGSVTVARDKPRPVRESMVFKSDYIVEPESVASALAASNLGLLHLATLPLPVELDATPQTLQVPATISTSKTEELLLAEAARASGEPDFHRHADAIHTTPESNMMKPANLFSPFAAQMPTAEEFKAAEAQFSFPATSSNSIPLQVQWNRGKSRPRI</sequence>
<dbReference type="GeneID" id="18765841"/>
<name>K1WGE2_MARBU</name>
<evidence type="ECO:0000313" key="3">
    <source>
        <dbReference type="Proteomes" id="UP000006753"/>
    </source>
</evidence>
<dbReference type="OrthoDB" id="10524299at2759"/>
<dbReference type="RefSeq" id="XP_007297795.1">
    <property type="nucleotide sequence ID" value="XM_007297733.1"/>
</dbReference>
<accession>K1WGE2</accession>
<organism evidence="2 3">
    <name type="scientific">Marssonina brunnea f. sp. multigermtubi (strain MB_m1)</name>
    <name type="common">Marssonina leaf spot fungus</name>
    <dbReference type="NCBI Taxonomy" id="1072389"/>
    <lineage>
        <taxon>Eukaryota</taxon>
        <taxon>Fungi</taxon>
        <taxon>Dikarya</taxon>
        <taxon>Ascomycota</taxon>
        <taxon>Pezizomycotina</taxon>
        <taxon>Leotiomycetes</taxon>
        <taxon>Helotiales</taxon>
        <taxon>Drepanopezizaceae</taxon>
        <taxon>Drepanopeziza</taxon>
    </lineage>
</organism>
<feature type="region of interest" description="Disordered" evidence="1">
    <location>
        <begin position="83"/>
        <end position="102"/>
    </location>
</feature>
<keyword evidence="3" id="KW-1185">Reference proteome</keyword>
<evidence type="ECO:0000313" key="2">
    <source>
        <dbReference type="EMBL" id="EKD11936.1"/>
    </source>
</evidence>
<dbReference type="KEGG" id="mbe:MBM_09906"/>